<accession>A0A1I8JHH5</accession>
<dbReference type="SMART" id="SM00248">
    <property type="entry name" value="ANK"/>
    <property type="match status" value="7"/>
</dbReference>
<evidence type="ECO:0000256" key="1">
    <source>
        <dbReference type="ARBA" id="ARBA00022737"/>
    </source>
</evidence>
<organism evidence="5 6">
    <name type="scientific">Macrostomum lignano</name>
    <dbReference type="NCBI Taxonomy" id="282301"/>
    <lineage>
        <taxon>Eukaryota</taxon>
        <taxon>Metazoa</taxon>
        <taxon>Spiralia</taxon>
        <taxon>Lophotrochozoa</taxon>
        <taxon>Platyhelminthes</taxon>
        <taxon>Rhabditophora</taxon>
        <taxon>Macrostomorpha</taxon>
        <taxon>Macrostomida</taxon>
        <taxon>Macrostomidae</taxon>
        <taxon>Macrostomum</taxon>
    </lineage>
</organism>
<evidence type="ECO:0000313" key="6">
    <source>
        <dbReference type="WBParaSite" id="maker-uti_cns_0047814-snap-gene-0.3-mRNA-1"/>
    </source>
</evidence>
<evidence type="ECO:0000256" key="4">
    <source>
        <dbReference type="SAM" id="MobiDB-lite"/>
    </source>
</evidence>
<dbReference type="SUPFAM" id="SSF48403">
    <property type="entry name" value="Ankyrin repeat"/>
    <property type="match status" value="1"/>
</dbReference>
<dbReference type="AlphaFoldDB" id="A0A1I8JHH5"/>
<keyword evidence="2 3" id="KW-0040">ANK repeat</keyword>
<dbReference type="InterPro" id="IPR002110">
    <property type="entry name" value="Ankyrin_rpt"/>
</dbReference>
<evidence type="ECO:0000256" key="3">
    <source>
        <dbReference type="PROSITE-ProRule" id="PRU00023"/>
    </source>
</evidence>
<dbReference type="WBParaSite" id="maker-uti_cns_0047814-snap-gene-0.3-mRNA-1">
    <property type="protein sequence ID" value="maker-uti_cns_0047814-snap-gene-0.3-mRNA-1"/>
    <property type="gene ID" value="maker-uti_cns_0047814-snap-gene-0.3"/>
</dbReference>
<dbReference type="InterPro" id="IPR050889">
    <property type="entry name" value="Dendritic_Spine_Reg/Scaffold"/>
</dbReference>
<dbReference type="Gene3D" id="1.25.40.20">
    <property type="entry name" value="Ankyrin repeat-containing domain"/>
    <property type="match status" value="3"/>
</dbReference>
<dbReference type="Pfam" id="PF12796">
    <property type="entry name" value="Ank_2"/>
    <property type="match status" value="1"/>
</dbReference>
<evidence type="ECO:0000256" key="2">
    <source>
        <dbReference type="ARBA" id="ARBA00023043"/>
    </source>
</evidence>
<reference evidence="6" key="1">
    <citation type="submission" date="2016-11" db="UniProtKB">
        <authorList>
            <consortium name="WormBaseParasite"/>
        </authorList>
    </citation>
    <scope>IDENTIFICATION</scope>
</reference>
<dbReference type="InterPro" id="IPR036770">
    <property type="entry name" value="Ankyrin_rpt-contain_sf"/>
</dbReference>
<dbReference type="Pfam" id="PF13857">
    <property type="entry name" value="Ank_5"/>
    <property type="match status" value="1"/>
</dbReference>
<keyword evidence="5" id="KW-1185">Reference proteome</keyword>
<dbReference type="Proteomes" id="UP000095280">
    <property type="component" value="Unplaced"/>
</dbReference>
<feature type="region of interest" description="Disordered" evidence="4">
    <location>
        <begin position="139"/>
        <end position="166"/>
    </location>
</feature>
<sequence length="421" mass="46092">MTTDVQTVAQLVIQGDFDQVQRLETSQLVTTTDQANRTVLMLAADSPRIPAQAEKCILYLIKLGADTKAIDESGNTAAHLAARQDNVRLLALMPFNAKWLQNSQGLTPLMEAAQTGSWSCAKHLLHLLRQWSHIEWTETDKKEAESSDSPKQNGGGKGPEKPKNERKRLLGLKDLNGLTAVDIATRNGHEELAGYIEREMRLVVTIGGLISGLTPKELSVREELQRFAESGDFRRLQRMATRDNCDLPDKWGRTAAMWAAGNSKCNDEELWKQLLQLADPTCAYVGADNSLHYAARGGNSVAASALLDAGALANARDHSSYTPLMLAAKYAPAATAASVGRVLLDAGSDWSLKDRDGKTALELAVEKGKANWLSCYGGTKAAAIFEGSKQLQRYTLIKTAVWRRVPQLPVQESTLNYLCFE</sequence>
<dbReference type="PANTHER" id="PTHR24166:SF48">
    <property type="entry name" value="PROTEIN VAPYRIN"/>
    <property type="match status" value="1"/>
</dbReference>
<protein>
    <submittedName>
        <fullName evidence="6">ANK_REP_REGION domain-containing protein</fullName>
    </submittedName>
</protein>
<feature type="repeat" description="ANK" evidence="3">
    <location>
        <begin position="319"/>
        <end position="355"/>
    </location>
</feature>
<dbReference type="PANTHER" id="PTHR24166">
    <property type="entry name" value="ROLLING PEBBLES, ISOFORM B"/>
    <property type="match status" value="1"/>
</dbReference>
<name>A0A1I8JHH5_9PLAT</name>
<evidence type="ECO:0000313" key="5">
    <source>
        <dbReference type="Proteomes" id="UP000095280"/>
    </source>
</evidence>
<dbReference type="PROSITE" id="PS50088">
    <property type="entry name" value="ANK_REPEAT"/>
    <property type="match status" value="2"/>
</dbReference>
<feature type="repeat" description="ANK" evidence="3">
    <location>
        <begin position="286"/>
        <end position="318"/>
    </location>
</feature>
<proteinExistence type="predicted"/>
<keyword evidence="1" id="KW-0677">Repeat</keyword>